<keyword evidence="1" id="KW-0949">S-adenosyl-L-methionine</keyword>
<dbReference type="CDD" id="cd01335">
    <property type="entry name" value="Radical_SAM"/>
    <property type="match status" value="1"/>
</dbReference>
<evidence type="ECO:0000313" key="5">
    <source>
        <dbReference type="EMBL" id="MEQ2441149.1"/>
    </source>
</evidence>
<protein>
    <submittedName>
        <fullName evidence="5">Radical SAM protein</fullName>
    </submittedName>
</protein>
<evidence type="ECO:0000256" key="1">
    <source>
        <dbReference type="ARBA" id="ARBA00022691"/>
    </source>
</evidence>
<gene>
    <name evidence="5" type="ORF">WMO26_09965</name>
</gene>
<keyword evidence="6" id="KW-1185">Reference proteome</keyword>
<dbReference type="SUPFAM" id="SSF102114">
    <property type="entry name" value="Radical SAM enzymes"/>
    <property type="match status" value="1"/>
</dbReference>
<organism evidence="5 6">
    <name type="scientific">Solibaculum intestinale</name>
    <dbReference type="NCBI Taxonomy" id="3133165"/>
    <lineage>
        <taxon>Bacteria</taxon>
        <taxon>Bacillati</taxon>
        <taxon>Bacillota</taxon>
        <taxon>Clostridia</taxon>
        <taxon>Eubacteriales</taxon>
        <taxon>Oscillospiraceae</taxon>
        <taxon>Solibaculum</taxon>
    </lineage>
</organism>
<dbReference type="InterPro" id="IPR058240">
    <property type="entry name" value="rSAM_sf"/>
</dbReference>
<comment type="caution">
    <text evidence="5">The sequence shown here is derived from an EMBL/GenBank/DDBJ whole genome shotgun (WGS) entry which is preliminary data.</text>
</comment>
<name>A0ABV1E2R7_9FIRM</name>
<evidence type="ECO:0000256" key="4">
    <source>
        <dbReference type="ARBA" id="ARBA00023014"/>
    </source>
</evidence>
<dbReference type="InterPro" id="IPR007197">
    <property type="entry name" value="rSAM"/>
</dbReference>
<keyword evidence="2" id="KW-0479">Metal-binding</keyword>
<dbReference type="SFLD" id="SFLDS00029">
    <property type="entry name" value="Radical_SAM"/>
    <property type="match status" value="1"/>
</dbReference>
<evidence type="ECO:0000256" key="3">
    <source>
        <dbReference type="ARBA" id="ARBA00023004"/>
    </source>
</evidence>
<proteinExistence type="predicted"/>
<keyword evidence="3" id="KW-0408">Iron</keyword>
<reference evidence="5 6" key="1">
    <citation type="submission" date="2024-03" db="EMBL/GenBank/DDBJ databases">
        <title>Human intestinal bacterial collection.</title>
        <authorList>
            <person name="Pauvert C."/>
            <person name="Hitch T.C.A."/>
            <person name="Clavel T."/>
        </authorList>
    </citation>
    <scope>NUCLEOTIDE SEQUENCE [LARGE SCALE GENOMIC DNA]</scope>
    <source>
        <strain evidence="5 6">CLA-JM-H44</strain>
    </source>
</reference>
<dbReference type="InterPro" id="IPR013785">
    <property type="entry name" value="Aldolase_TIM"/>
</dbReference>
<accession>A0ABV1E2R7</accession>
<sequence length="345" mass="39205">MIELGHLAIEVTRNCNMYCAHCLRGDPENAAASIDLLDRLFSQVSHVEHLLLTGGEPSMRSDILHSLVERAKAWGCTIGYFFVATNAKQYHAGFVDALDELYGYCRQPHRCGLSISIDQFHEKADQKALQEYRSLPYYTKTLEKGRLKPYKIVAEGRAQHNGLGNHTFSPKEFLYCYRCSGDRLQVSDTVYINALGDVLLDADLSYERQRKYSIGNLEQTDLFGLLTQRLFVCGSCHTGNIYTLRYQADAGIVDQTAYTQTLYFQNAARAFGAMQSMGRNIYHIPMNAAPEDIPDDLIIREKEVFKENDLDFLEGKRFHYETASGKKLGTVEIILRQIVPEDRDD</sequence>
<dbReference type="RefSeq" id="WP_349220065.1">
    <property type="nucleotide sequence ID" value="NZ_JBBMFD010000018.1"/>
</dbReference>
<keyword evidence="4" id="KW-0411">Iron-sulfur</keyword>
<dbReference type="Proteomes" id="UP001489509">
    <property type="component" value="Unassembled WGS sequence"/>
</dbReference>
<dbReference type="Gene3D" id="3.20.20.70">
    <property type="entry name" value="Aldolase class I"/>
    <property type="match status" value="1"/>
</dbReference>
<evidence type="ECO:0000256" key="2">
    <source>
        <dbReference type="ARBA" id="ARBA00022723"/>
    </source>
</evidence>
<dbReference type="EMBL" id="JBBMFD010000018">
    <property type="protein sequence ID" value="MEQ2441149.1"/>
    <property type="molecule type" value="Genomic_DNA"/>
</dbReference>
<evidence type="ECO:0000313" key="6">
    <source>
        <dbReference type="Proteomes" id="UP001489509"/>
    </source>
</evidence>